<dbReference type="Gene3D" id="2.60.120.260">
    <property type="entry name" value="Galactose-binding domain-like"/>
    <property type="match status" value="1"/>
</dbReference>
<proteinExistence type="predicted"/>
<accession>W1XVJ0</accession>
<evidence type="ECO:0000313" key="2">
    <source>
        <dbReference type="EMBL" id="ETJ34358.1"/>
    </source>
</evidence>
<reference evidence="2" key="1">
    <citation type="submission" date="2013-12" db="EMBL/GenBank/DDBJ databases">
        <title>A Varibaculum cambriense genome reconstructed from a premature infant gut community with otherwise low bacterial novelty that shifts toward anaerobic metabolism during the third week of life.</title>
        <authorList>
            <person name="Brown C.T."/>
            <person name="Sharon I."/>
            <person name="Thomas B.C."/>
            <person name="Castelle C.J."/>
            <person name="Morowitz M.J."/>
            <person name="Banfield J.F."/>
        </authorList>
    </citation>
    <scope>NUCLEOTIDE SEQUENCE</scope>
</reference>
<dbReference type="AlphaFoldDB" id="W1XVJ0"/>
<comment type="caution">
    <text evidence="2">The sequence shown here is derived from an EMBL/GenBank/DDBJ whole genome shotgun (WGS) entry which is preliminary data.</text>
</comment>
<feature type="non-terminal residue" evidence="2">
    <location>
        <position position="346"/>
    </location>
</feature>
<dbReference type="EMBL" id="AZMM01011216">
    <property type="protein sequence ID" value="ETJ34358.1"/>
    <property type="molecule type" value="Genomic_DNA"/>
</dbReference>
<gene>
    <name evidence="2" type="ORF">Q604_UNBC11216G0001</name>
</gene>
<organism evidence="2">
    <name type="scientific">human gut metagenome</name>
    <dbReference type="NCBI Taxonomy" id="408170"/>
    <lineage>
        <taxon>unclassified sequences</taxon>
        <taxon>metagenomes</taxon>
        <taxon>organismal metagenomes</taxon>
    </lineage>
</organism>
<name>W1XVJ0_9ZZZZ</name>
<dbReference type="InterPro" id="IPR049487">
    <property type="entry name" value="BgaA-like_CBM"/>
</dbReference>
<protein>
    <submittedName>
        <fullName evidence="2">Gram-positive signal peptide protein, YSIRK family</fullName>
    </submittedName>
</protein>
<feature type="non-terminal residue" evidence="2">
    <location>
        <position position="1"/>
    </location>
</feature>
<dbReference type="Pfam" id="PF21606">
    <property type="entry name" value="BgaA-like_CBM"/>
    <property type="match status" value="1"/>
</dbReference>
<sequence length="346" mass="37809">DKLAVEWDAVAEHATDQEGTFEVLGHILGTDLTTKMQVTVLARGNQVISENASNNATDSKAFASTTNDTDAASNDRIFYINDGRFNEDGRWSNWSRTPKNQEVSVGVLFKKNGQITPRSVGKVAIQFFKDSGTDAPATMVLERYVGPTYSEPSTISRYEENADHPFNKAENWQEIPYKASGAIEAGKPIEFTFDPIQTTAIRARMTRKSTTNGLAMVEFSAYSPAKASDSETPAVTISINGKALENFDPAVSEYRLTANGAKPEVTVQTSGHGVATVVESNQDNLPTLVRLLAKDGSLVKEYRLHFEAGSEASHAVDDQALVLDRPSLEVEKAVIPFKEIIRENSD</sequence>
<evidence type="ECO:0000259" key="1">
    <source>
        <dbReference type="Pfam" id="PF21606"/>
    </source>
</evidence>
<feature type="domain" description="Beta-galactosidase-like galactose-binding" evidence="1">
    <location>
        <begin position="61"/>
        <end position="218"/>
    </location>
</feature>